<feature type="compositionally biased region" description="Basic and acidic residues" evidence="10">
    <location>
        <begin position="372"/>
        <end position="382"/>
    </location>
</feature>
<dbReference type="InterPro" id="IPR045088">
    <property type="entry name" value="ALAT1/2-like"/>
</dbReference>
<gene>
    <name evidence="12" type="primary">LOC103164662</name>
</gene>
<feature type="region of interest" description="Disordered" evidence="10">
    <location>
        <begin position="368"/>
        <end position="501"/>
    </location>
</feature>
<dbReference type="FunFam" id="3.40.640.10:FF:000236">
    <property type="entry name" value="Alanine aminotransferase 2"/>
    <property type="match status" value="1"/>
</dbReference>
<name>A0A6I8NI00_ORNAN</name>
<keyword evidence="3" id="KW-0032">Aminotransferase</keyword>
<dbReference type="Proteomes" id="UP000002279">
    <property type="component" value="Chromosome 4"/>
</dbReference>
<dbReference type="Gene3D" id="3.40.640.10">
    <property type="entry name" value="Type I PLP-dependent aspartate aminotransferase-like (Major domain)"/>
    <property type="match status" value="1"/>
</dbReference>
<comment type="cofactor">
    <cofactor evidence="1">
        <name>pyridoxal 5'-phosphate</name>
        <dbReference type="ChEBI" id="CHEBI:597326"/>
    </cofactor>
</comment>
<dbReference type="InParanoid" id="A0A6I8NI00"/>
<dbReference type="GO" id="GO:0042853">
    <property type="term" value="P:L-alanine catabolic process"/>
    <property type="evidence" value="ECO:0007669"/>
    <property type="project" value="UniProtKB-UniPathway"/>
</dbReference>
<comment type="catalytic activity">
    <reaction evidence="9">
        <text>L-alanine + 2-oxoglutarate = pyruvate + L-glutamate</text>
        <dbReference type="Rhea" id="RHEA:19453"/>
        <dbReference type="ChEBI" id="CHEBI:15361"/>
        <dbReference type="ChEBI" id="CHEBI:16810"/>
        <dbReference type="ChEBI" id="CHEBI:29985"/>
        <dbReference type="ChEBI" id="CHEBI:57972"/>
        <dbReference type="EC" id="2.6.1.2"/>
    </reaction>
</comment>
<dbReference type="Ensembl" id="ENSOANT00000047609.1">
    <property type="protein sequence ID" value="ENSOANP00000040863.1"/>
    <property type="gene ID" value="ENSOANG00000046195.1"/>
</dbReference>
<evidence type="ECO:0000259" key="11">
    <source>
        <dbReference type="Pfam" id="PF00155"/>
    </source>
</evidence>
<evidence type="ECO:0000256" key="10">
    <source>
        <dbReference type="SAM" id="MobiDB-lite"/>
    </source>
</evidence>
<organism evidence="12 13">
    <name type="scientific">Ornithorhynchus anatinus</name>
    <name type="common">Duckbill platypus</name>
    <dbReference type="NCBI Taxonomy" id="9258"/>
    <lineage>
        <taxon>Eukaryota</taxon>
        <taxon>Metazoa</taxon>
        <taxon>Chordata</taxon>
        <taxon>Craniata</taxon>
        <taxon>Vertebrata</taxon>
        <taxon>Euteleostomi</taxon>
        <taxon>Mammalia</taxon>
        <taxon>Monotremata</taxon>
        <taxon>Ornithorhynchidae</taxon>
        <taxon>Ornithorhynchus</taxon>
    </lineage>
</organism>
<evidence type="ECO:0000256" key="9">
    <source>
        <dbReference type="ARBA" id="ARBA00047412"/>
    </source>
</evidence>
<keyword evidence="4" id="KW-0808">Transferase</keyword>
<comment type="subunit">
    <text evidence="2">Homodimer.</text>
</comment>
<feature type="compositionally biased region" description="Low complexity" evidence="10">
    <location>
        <begin position="424"/>
        <end position="444"/>
    </location>
</feature>
<proteinExistence type="inferred from homology"/>
<evidence type="ECO:0000256" key="8">
    <source>
        <dbReference type="ARBA" id="ARBA00026106"/>
    </source>
</evidence>
<evidence type="ECO:0000256" key="3">
    <source>
        <dbReference type="ARBA" id="ARBA00022576"/>
    </source>
</evidence>
<evidence type="ECO:0000313" key="13">
    <source>
        <dbReference type="Proteomes" id="UP000002279"/>
    </source>
</evidence>
<dbReference type="AlphaFoldDB" id="A0A6I8NI00"/>
<dbReference type="UniPathway" id="UPA00528">
    <property type="reaction ID" value="UER00586"/>
</dbReference>
<dbReference type="PANTHER" id="PTHR11751">
    <property type="entry name" value="ALANINE AMINOTRANSFERASE"/>
    <property type="match status" value="1"/>
</dbReference>
<accession>A0A6I8NI00</accession>
<comment type="similarity">
    <text evidence="7">Belongs to the class-I pyridoxal-phosphate-dependent aminotransferase family. Alanine aminotransferase subfamily.</text>
</comment>
<feature type="compositionally biased region" description="Gly residues" evidence="10">
    <location>
        <begin position="383"/>
        <end position="395"/>
    </location>
</feature>
<feature type="domain" description="Aminotransferase class I/classII large" evidence="11">
    <location>
        <begin position="102"/>
        <end position="351"/>
    </location>
</feature>
<dbReference type="PANTHER" id="PTHR11751:SF308">
    <property type="entry name" value="ALANINE AMINOTRANSFERASE 1"/>
    <property type="match status" value="1"/>
</dbReference>
<evidence type="ECO:0000256" key="7">
    <source>
        <dbReference type="ARBA" id="ARBA00025785"/>
    </source>
</evidence>
<evidence type="ECO:0000256" key="6">
    <source>
        <dbReference type="ARBA" id="ARBA00025708"/>
    </source>
</evidence>
<dbReference type="EC" id="2.6.1.2" evidence="8"/>
<reference evidence="12" key="3">
    <citation type="submission" date="2025-09" db="UniProtKB">
        <authorList>
            <consortium name="Ensembl"/>
        </authorList>
    </citation>
    <scope>IDENTIFICATION</scope>
    <source>
        <strain evidence="12">Glennie</strain>
    </source>
</reference>
<dbReference type="GeneTree" id="ENSGT00940000155265"/>
<reference evidence="12 13" key="1">
    <citation type="journal article" date="2008" name="Nature">
        <title>Genome analysis of the platypus reveals unique signatures of evolution.</title>
        <authorList>
            <person name="Warren W.C."/>
            <person name="Hillier L.W."/>
            <person name="Marshall Graves J.A."/>
            <person name="Birney E."/>
            <person name="Ponting C.P."/>
            <person name="Grutzner F."/>
            <person name="Belov K."/>
            <person name="Miller W."/>
            <person name="Clarke L."/>
            <person name="Chinwalla A.T."/>
            <person name="Yang S.P."/>
            <person name="Heger A."/>
            <person name="Locke D.P."/>
            <person name="Miethke P."/>
            <person name="Waters P.D."/>
            <person name="Veyrunes F."/>
            <person name="Fulton L."/>
            <person name="Fulton B."/>
            <person name="Graves T."/>
            <person name="Wallis J."/>
            <person name="Puente X.S."/>
            <person name="Lopez-Otin C."/>
            <person name="Ordonez G.R."/>
            <person name="Eichler E.E."/>
            <person name="Chen L."/>
            <person name="Cheng Z."/>
            <person name="Deakin J.E."/>
            <person name="Alsop A."/>
            <person name="Thompson K."/>
            <person name="Kirby P."/>
            <person name="Papenfuss A.T."/>
            <person name="Wakefield M.J."/>
            <person name="Olender T."/>
            <person name="Lancet D."/>
            <person name="Huttley G.A."/>
            <person name="Smit A.F."/>
            <person name="Pask A."/>
            <person name="Temple-Smith P."/>
            <person name="Batzer M.A."/>
            <person name="Walker J.A."/>
            <person name="Konkel M.K."/>
            <person name="Harris R.S."/>
            <person name="Whittington C.M."/>
            <person name="Wong E.S."/>
            <person name="Gemmell N.J."/>
            <person name="Buschiazzo E."/>
            <person name="Vargas Jentzsch I.M."/>
            <person name="Merkel A."/>
            <person name="Schmitz J."/>
            <person name="Zemann A."/>
            <person name="Churakov G."/>
            <person name="Kriegs J.O."/>
            <person name="Brosius J."/>
            <person name="Murchison E.P."/>
            <person name="Sachidanandam R."/>
            <person name="Smith C."/>
            <person name="Hannon G.J."/>
            <person name="Tsend-Ayush E."/>
            <person name="McMillan D."/>
            <person name="Attenborough R."/>
            <person name="Rens W."/>
            <person name="Ferguson-Smith M."/>
            <person name="Lefevre C.M."/>
            <person name="Sharp J.A."/>
            <person name="Nicholas K.R."/>
            <person name="Ray D.A."/>
            <person name="Kube M."/>
            <person name="Reinhardt R."/>
            <person name="Pringle T.H."/>
            <person name="Taylor J."/>
            <person name="Jones R.C."/>
            <person name="Nixon B."/>
            <person name="Dacheux J.L."/>
            <person name="Niwa H."/>
            <person name="Sekita Y."/>
            <person name="Huang X."/>
            <person name="Stark A."/>
            <person name="Kheradpour P."/>
            <person name="Kellis M."/>
            <person name="Flicek P."/>
            <person name="Chen Y."/>
            <person name="Webber C."/>
            <person name="Hardison R."/>
            <person name="Nelson J."/>
            <person name="Hallsworth-Pepin K."/>
            <person name="Delehaunty K."/>
            <person name="Markovic C."/>
            <person name="Minx P."/>
            <person name="Feng Y."/>
            <person name="Kremitzki C."/>
            <person name="Mitreva M."/>
            <person name="Glasscock J."/>
            <person name="Wylie T."/>
            <person name="Wohldmann P."/>
            <person name="Thiru P."/>
            <person name="Nhan M.N."/>
            <person name="Pohl C.S."/>
            <person name="Smith S.M."/>
            <person name="Hou S."/>
            <person name="Nefedov M."/>
            <person name="de Jong P.J."/>
            <person name="Renfree M.B."/>
            <person name="Mardis E.R."/>
            <person name="Wilson R.K."/>
        </authorList>
    </citation>
    <scope>NUCLEOTIDE SEQUENCE [LARGE SCALE GENOMIC DNA]</scope>
    <source>
        <strain evidence="12 13">Glennie</strain>
    </source>
</reference>
<sequence length="542" mass="57781">MASWGRVYTRQSTNPGIRALRGHSLGVLLDRAREIQRKLDQGVEKPFQLVIDCQAGDLQAAGSPSCSFLRQVLAACAYPELLETGELPTDVCQRARRILWELEGCSIGSYNLLFLEGPLARSLAGFLEQRDGGLPCSPLDVMPCGATCKAIANILNMLMDREALLKTGVLLPAPGPPVLAEAVALVGGVELRYQLDEERGWALDVDVVERVLREGRARCRPKVLCVVNPGNPTGQVLSRETMEAVILLAARERLLLLADEAYQDLVLGPGCRFLSFRRVLLELGPPPARSLQLISFASLSSSLVAECGFRAGFFDVVNVDRTLLSGPYKNLNSMSIPPSLGLVAQRALSDPPGPGEPSYLRFTQVAAAPAEGRGDRPARGRGEAGGAESPGGEGSADGKRLQPGPGHPLQSRAGRRVLLPPHLAARPSPGASTGPGPGPRFLLLPVPPGGDGDPGSPGLQLRAGPGHPSPQTEPGPATEDAEPDSPRPHPLLRPLRGGEQLTERNRAPSLFYYTFLQLPDSEWSLPFSCSLSLSLLTGKTEL</sequence>
<evidence type="ECO:0000256" key="2">
    <source>
        <dbReference type="ARBA" id="ARBA00011738"/>
    </source>
</evidence>
<evidence type="ECO:0000256" key="1">
    <source>
        <dbReference type="ARBA" id="ARBA00001933"/>
    </source>
</evidence>
<keyword evidence="5" id="KW-0663">Pyridoxal phosphate</keyword>
<evidence type="ECO:0000256" key="5">
    <source>
        <dbReference type="ARBA" id="ARBA00022898"/>
    </source>
</evidence>
<dbReference type="Gene3D" id="1.10.287.1970">
    <property type="match status" value="1"/>
</dbReference>
<dbReference type="InterPro" id="IPR004839">
    <property type="entry name" value="Aminotransferase_I/II_large"/>
</dbReference>
<dbReference type="InterPro" id="IPR015424">
    <property type="entry name" value="PyrdxlP-dep_Trfase"/>
</dbReference>
<protein>
    <recommendedName>
        <fullName evidence="8">alanine transaminase</fullName>
        <ecNumber evidence="8">2.6.1.2</ecNumber>
    </recommendedName>
</protein>
<dbReference type="OMA" id="AFHETFM"/>
<dbReference type="SUPFAM" id="SSF53383">
    <property type="entry name" value="PLP-dependent transferases"/>
    <property type="match status" value="1"/>
</dbReference>
<keyword evidence="13" id="KW-1185">Reference proteome</keyword>
<dbReference type="Bgee" id="ENSOANG00000046195">
    <property type="expression patterns" value="Expressed in liver and 7 other cell types or tissues"/>
</dbReference>
<dbReference type="Pfam" id="PF00155">
    <property type="entry name" value="Aminotran_1_2"/>
    <property type="match status" value="1"/>
</dbReference>
<reference evidence="12" key="2">
    <citation type="submission" date="2025-08" db="UniProtKB">
        <authorList>
            <consortium name="Ensembl"/>
        </authorList>
    </citation>
    <scope>IDENTIFICATION</scope>
    <source>
        <strain evidence="12">Glennie</strain>
    </source>
</reference>
<evidence type="ECO:0000256" key="4">
    <source>
        <dbReference type="ARBA" id="ARBA00022679"/>
    </source>
</evidence>
<evidence type="ECO:0000313" key="12">
    <source>
        <dbReference type="Ensembl" id="ENSOANP00000040863.1"/>
    </source>
</evidence>
<dbReference type="InterPro" id="IPR015421">
    <property type="entry name" value="PyrdxlP-dep_Trfase_major"/>
</dbReference>
<dbReference type="GO" id="GO:0030170">
    <property type="term" value="F:pyridoxal phosphate binding"/>
    <property type="evidence" value="ECO:0007669"/>
    <property type="project" value="InterPro"/>
</dbReference>
<comment type="pathway">
    <text evidence="6">Amino-acid degradation; L-alanine degradation via transaminase pathway; pyruvate from L-alanine: step 1/1.</text>
</comment>
<dbReference type="GO" id="GO:0004021">
    <property type="term" value="F:L-alanine:2-oxoglutarate aminotransferase activity"/>
    <property type="evidence" value="ECO:0007669"/>
    <property type="project" value="UniProtKB-EC"/>
</dbReference>